<dbReference type="AlphaFoldDB" id="K5UQ06"/>
<dbReference type="Gene3D" id="2.130.10.10">
    <property type="entry name" value="YVTN repeat-like/Quinoprotein amine dehydrogenase"/>
    <property type="match status" value="1"/>
</dbReference>
<protein>
    <submittedName>
        <fullName evidence="1">Uncharacterized protein</fullName>
    </submittedName>
</protein>
<gene>
    <name evidence="1" type="ORF">PHACADRAFT_212511</name>
</gene>
<dbReference type="InterPro" id="IPR036322">
    <property type="entry name" value="WD40_repeat_dom_sf"/>
</dbReference>
<organism evidence="1 2">
    <name type="scientific">Phanerochaete carnosa (strain HHB-10118-sp)</name>
    <name type="common">White-rot fungus</name>
    <name type="synonym">Peniophora carnosa</name>
    <dbReference type="NCBI Taxonomy" id="650164"/>
    <lineage>
        <taxon>Eukaryota</taxon>
        <taxon>Fungi</taxon>
        <taxon>Dikarya</taxon>
        <taxon>Basidiomycota</taxon>
        <taxon>Agaricomycotina</taxon>
        <taxon>Agaricomycetes</taxon>
        <taxon>Polyporales</taxon>
        <taxon>Phanerochaetaceae</taxon>
        <taxon>Phanerochaete</taxon>
    </lineage>
</organism>
<dbReference type="HOGENOM" id="CLU_566242_0_0_1"/>
<dbReference type="InParanoid" id="K5UQ06"/>
<keyword evidence="2" id="KW-1185">Reference proteome</keyword>
<sequence>MQGLMWLEEFGWKGYLQLHPRQSNSLSKAFASWTPRARVEYNVITDQNWERQQFVARPLSQRWIGKLQPLLAINPSRLLLAAGNTIYSYSFLSSPGSDVSPPARLECTYTTSALHPSRDITALASIPDDGLDRTIVVGYADGSLERVTLPPREDSAALSGHIDASLRERWNFHDGSLIEGLSVSSSHILSLSSGGIAAFTSPTSENMTPELVNVGVRCWSCHLEMEASSPYSVFGSSSFDPLSVHHISESHLSQQPSAYLSSTNRTEHPTAVYAISSSPPACAWGASKQVIVSGWYDGVVRIFDMRTPTRPSTDSAPSLLPCMTLCDPWSPEPIYSLSCGGGSASHVAAGSARHSVLAFWDVRAHTRGWSVHAPGNDASPVYSVVMDGPRVFGANESRAFVFDFGLGVSETTYPPIALEPVPAWRGAGRWRRAAADDVLKRMQPEGPGFYVTKYRHSK</sequence>
<evidence type="ECO:0000313" key="1">
    <source>
        <dbReference type="EMBL" id="EKM51896.1"/>
    </source>
</evidence>
<name>K5UQ06_PHACS</name>
<dbReference type="Proteomes" id="UP000008370">
    <property type="component" value="Unassembled WGS sequence"/>
</dbReference>
<accession>K5UQ06</accession>
<dbReference type="GeneID" id="18913241"/>
<dbReference type="KEGG" id="pco:PHACADRAFT_212511"/>
<dbReference type="OrthoDB" id="1259151at2759"/>
<dbReference type="RefSeq" id="XP_007399689.1">
    <property type="nucleotide sequence ID" value="XM_007399627.1"/>
</dbReference>
<dbReference type="InterPro" id="IPR015943">
    <property type="entry name" value="WD40/YVTN_repeat-like_dom_sf"/>
</dbReference>
<dbReference type="SUPFAM" id="SSF50978">
    <property type="entry name" value="WD40 repeat-like"/>
    <property type="match status" value="1"/>
</dbReference>
<reference evidence="1 2" key="1">
    <citation type="journal article" date="2012" name="BMC Genomics">
        <title>Comparative genomics of the white-rot fungi, Phanerochaete carnosa and P. chrysosporium, to elucidate the genetic basis of the distinct wood types they colonize.</title>
        <authorList>
            <person name="Suzuki H."/>
            <person name="MacDonald J."/>
            <person name="Syed K."/>
            <person name="Salamov A."/>
            <person name="Hori C."/>
            <person name="Aerts A."/>
            <person name="Henrissat B."/>
            <person name="Wiebenga A."/>
            <person name="vanKuyk P.A."/>
            <person name="Barry K."/>
            <person name="Lindquist E."/>
            <person name="LaButti K."/>
            <person name="Lapidus A."/>
            <person name="Lucas S."/>
            <person name="Coutinho P."/>
            <person name="Gong Y."/>
            <person name="Samejima M."/>
            <person name="Mahadevan R."/>
            <person name="Abou-Zaid M."/>
            <person name="de Vries R.P."/>
            <person name="Igarashi K."/>
            <person name="Yadav J.S."/>
            <person name="Grigoriev I.V."/>
            <person name="Master E.R."/>
        </authorList>
    </citation>
    <scope>NUCLEOTIDE SEQUENCE [LARGE SCALE GENOMIC DNA]</scope>
    <source>
        <strain evidence="1 2">HHB-10118-sp</strain>
    </source>
</reference>
<evidence type="ECO:0000313" key="2">
    <source>
        <dbReference type="Proteomes" id="UP000008370"/>
    </source>
</evidence>
<dbReference type="EMBL" id="JH930476">
    <property type="protein sequence ID" value="EKM51896.1"/>
    <property type="molecule type" value="Genomic_DNA"/>
</dbReference>
<proteinExistence type="predicted"/>